<dbReference type="PANTHER" id="PTHR31299:SF0">
    <property type="entry name" value="ESTERASE, PUTATIVE (AFU_ORTHOLOGUE AFUA_1G05850)-RELATED"/>
    <property type="match status" value="1"/>
</dbReference>
<keyword evidence="2" id="KW-1185">Reference proteome</keyword>
<name>A0ABQ5V044_9PROT</name>
<dbReference type="SUPFAM" id="SSF159501">
    <property type="entry name" value="EreA/ChaN-like"/>
    <property type="match status" value="1"/>
</dbReference>
<dbReference type="Pfam" id="PF05139">
    <property type="entry name" value="Erythro_esteras"/>
    <property type="match status" value="1"/>
</dbReference>
<dbReference type="Proteomes" id="UP001161390">
    <property type="component" value="Unassembled WGS sequence"/>
</dbReference>
<dbReference type="Gene3D" id="3.30.1870.10">
    <property type="entry name" value="EreA-like, domain 2"/>
    <property type="match status" value="1"/>
</dbReference>
<reference evidence="1" key="2">
    <citation type="submission" date="2023-01" db="EMBL/GenBank/DDBJ databases">
        <title>Draft genome sequence of Algimonas porphyrae strain NBRC 108216.</title>
        <authorList>
            <person name="Sun Q."/>
            <person name="Mori K."/>
        </authorList>
    </citation>
    <scope>NUCLEOTIDE SEQUENCE</scope>
    <source>
        <strain evidence="1">NBRC 108216</strain>
    </source>
</reference>
<evidence type="ECO:0000313" key="1">
    <source>
        <dbReference type="EMBL" id="GLQ20914.1"/>
    </source>
</evidence>
<proteinExistence type="predicted"/>
<dbReference type="PANTHER" id="PTHR31299">
    <property type="entry name" value="ESTERASE, PUTATIVE (AFU_ORTHOLOGUE AFUA_1G05850)-RELATED"/>
    <property type="match status" value="1"/>
</dbReference>
<dbReference type="RefSeq" id="WP_284371940.1">
    <property type="nucleotide sequence ID" value="NZ_BSNJ01000004.1"/>
</dbReference>
<sequence length="444" mass="49043">MGWIWRFIWAIPFLLACEPSVSENRDALAQKPLTQTFKSDATVTDIFQPEALSSIAETLSEYSLIGLGETTHGQREMFDFRRQLTMALIEMGHVRTVYFETGNASATYANAYIQGADFSIDEAVTSGLDLLIWSTESLARLLEDLRRWNAAAEPQDRVTFVGVDFQSPQLTSQHIARHLDGRTDLDLSGIKTLGAELETAMQSAWSGDRDQLDSVIETINNAKRMIGESLDLENSDNLDLARLLDDLRRYSRMADSADARDAGMAESLLQDSQTTSSKGAVFWAHNGHVFTGPMRYMYSQEVAAGGRLKAALGDDYYALGFVFGSGRFSALVNDPETGWQFHCYTVSDPVAGTLAEPFLAAGLETAFLDLNAPALPEQDLKWLSQPYPQRGWGGYNVGDDPDSSSRNLESLVTTVPMSDFDGLVFIRSTSETHPHGKRLECQNG</sequence>
<dbReference type="InterPro" id="IPR007815">
    <property type="entry name" value="Emycin_Estase"/>
</dbReference>
<dbReference type="PROSITE" id="PS51257">
    <property type="entry name" value="PROKAR_LIPOPROTEIN"/>
    <property type="match status" value="1"/>
</dbReference>
<organism evidence="1 2">
    <name type="scientific">Algimonas porphyrae</name>
    <dbReference type="NCBI Taxonomy" id="1128113"/>
    <lineage>
        <taxon>Bacteria</taxon>
        <taxon>Pseudomonadati</taxon>
        <taxon>Pseudomonadota</taxon>
        <taxon>Alphaproteobacteria</taxon>
        <taxon>Maricaulales</taxon>
        <taxon>Robiginitomaculaceae</taxon>
        <taxon>Algimonas</taxon>
    </lineage>
</organism>
<protein>
    <recommendedName>
        <fullName evidence="3">Erythromycin esterase</fullName>
    </recommendedName>
</protein>
<dbReference type="InterPro" id="IPR052036">
    <property type="entry name" value="Hydrolase/PRTase-associated"/>
</dbReference>
<comment type="caution">
    <text evidence="1">The sequence shown here is derived from an EMBL/GenBank/DDBJ whole genome shotgun (WGS) entry which is preliminary data.</text>
</comment>
<accession>A0ABQ5V044</accession>
<dbReference type="Gene3D" id="1.20.1440.30">
    <property type="entry name" value="Biosynthetic Protein domain"/>
    <property type="match status" value="1"/>
</dbReference>
<evidence type="ECO:0000313" key="2">
    <source>
        <dbReference type="Proteomes" id="UP001161390"/>
    </source>
</evidence>
<evidence type="ECO:0008006" key="3">
    <source>
        <dbReference type="Google" id="ProtNLM"/>
    </source>
</evidence>
<dbReference type="Gene3D" id="3.40.1660.10">
    <property type="entry name" value="EreA-like (biosynthetic domain)"/>
    <property type="match status" value="1"/>
</dbReference>
<gene>
    <name evidence="1" type="ORF">GCM10007854_18690</name>
</gene>
<reference evidence="1" key="1">
    <citation type="journal article" date="2014" name="Int. J. Syst. Evol. Microbiol.">
        <title>Complete genome of a new Firmicutes species belonging to the dominant human colonic microbiota ('Ruminococcus bicirculans') reveals two chromosomes and a selective capacity to utilize plant glucans.</title>
        <authorList>
            <consortium name="NISC Comparative Sequencing Program"/>
            <person name="Wegmann U."/>
            <person name="Louis P."/>
            <person name="Goesmann A."/>
            <person name="Henrissat B."/>
            <person name="Duncan S.H."/>
            <person name="Flint H.J."/>
        </authorList>
    </citation>
    <scope>NUCLEOTIDE SEQUENCE</scope>
    <source>
        <strain evidence="1">NBRC 108216</strain>
    </source>
</reference>
<dbReference type="EMBL" id="BSNJ01000004">
    <property type="protein sequence ID" value="GLQ20914.1"/>
    <property type="molecule type" value="Genomic_DNA"/>
</dbReference>
<dbReference type="CDD" id="cd14728">
    <property type="entry name" value="Ere-like"/>
    <property type="match status" value="1"/>
</dbReference>